<proteinExistence type="predicted"/>
<accession>A0A1G5GX97</accession>
<dbReference type="Proteomes" id="UP000199354">
    <property type="component" value="Unassembled WGS sequence"/>
</dbReference>
<protein>
    <submittedName>
        <fullName evidence="2">Uncharacterized protein</fullName>
    </submittedName>
</protein>
<dbReference type="AlphaFoldDB" id="A0A1G5GX97"/>
<name>A0A1G5GX97_9FLAO</name>
<dbReference type="RefSeq" id="WP_091141821.1">
    <property type="nucleotide sequence ID" value="NZ_FMVF01000007.1"/>
</dbReference>
<keyword evidence="3" id="KW-1185">Reference proteome</keyword>
<dbReference type="STRING" id="490189.SAMN02927903_01652"/>
<keyword evidence="1" id="KW-0732">Signal</keyword>
<evidence type="ECO:0000313" key="2">
    <source>
        <dbReference type="EMBL" id="SCY55760.1"/>
    </source>
</evidence>
<feature type="chain" id="PRO_5011431726" evidence="1">
    <location>
        <begin position="21"/>
        <end position="141"/>
    </location>
</feature>
<sequence>MKNFILGLCATFLFSVAVQAQHNTYTKSAMVVLVSGAKSTYTKGMTYKDWVANIAGKSAVPSPQEDKVLKDVYGFLSVNANPETISRNYSGQSLLELAKTKGSLGTLSASNAKCGFWCELLNAVVRAIIDYLSENPPVVNP</sequence>
<gene>
    <name evidence="2" type="ORF">SAMN02927903_01652</name>
</gene>
<reference evidence="2 3" key="1">
    <citation type="submission" date="2016-10" db="EMBL/GenBank/DDBJ databases">
        <authorList>
            <person name="de Groot N.N."/>
        </authorList>
    </citation>
    <scope>NUCLEOTIDE SEQUENCE [LARGE SCALE GENOMIC DNA]</scope>
    <source>
        <strain evidence="2 3">CGMCC 1.7031</strain>
    </source>
</reference>
<feature type="signal peptide" evidence="1">
    <location>
        <begin position="1"/>
        <end position="20"/>
    </location>
</feature>
<evidence type="ECO:0000313" key="3">
    <source>
        <dbReference type="Proteomes" id="UP000199354"/>
    </source>
</evidence>
<organism evidence="2 3">
    <name type="scientific">Flavobacterium caeni</name>
    <dbReference type="NCBI Taxonomy" id="490189"/>
    <lineage>
        <taxon>Bacteria</taxon>
        <taxon>Pseudomonadati</taxon>
        <taxon>Bacteroidota</taxon>
        <taxon>Flavobacteriia</taxon>
        <taxon>Flavobacteriales</taxon>
        <taxon>Flavobacteriaceae</taxon>
        <taxon>Flavobacterium</taxon>
    </lineage>
</organism>
<evidence type="ECO:0000256" key="1">
    <source>
        <dbReference type="SAM" id="SignalP"/>
    </source>
</evidence>
<dbReference type="EMBL" id="FMVF01000007">
    <property type="protein sequence ID" value="SCY55760.1"/>
    <property type="molecule type" value="Genomic_DNA"/>
</dbReference>